<sequence length="264" mass="29464">MQSMLPTYECTSKRCVQGDNYHHIGSFMSDTEFCENQPETVCDRGLDFELTDIAGRIDFDSRHTDSCVSGPFNSHGDKPEICERERAALILGTESIPVRRVVRNHAAKLSRKLLKSDSMLERATITRAAKLISKLLNSGLGRLAAVELVRDALAEREEEAFALGVDPSDPASVELALFSTLPSPSPRACPMCPVDSSVLPLLLSCSFAILRRLKRREPRWDRDAVGRAFRCLGHVWAGGLRRRRRGRRVRRIRDAEAEVADGSM</sequence>
<organism evidence="1">
    <name type="scientific">Cryptomonas curvata</name>
    <dbReference type="NCBI Taxonomy" id="233186"/>
    <lineage>
        <taxon>Eukaryota</taxon>
        <taxon>Cryptophyceae</taxon>
        <taxon>Cryptomonadales</taxon>
        <taxon>Cryptomonadaceae</taxon>
        <taxon>Cryptomonas</taxon>
    </lineage>
</organism>
<dbReference type="EMBL" id="HBEZ01048356">
    <property type="protein sequence ID" value="CAD8650386.1"/>
    <property type="molecule type" value="Transcribed_RNA"/>
</dbReference>
<accession>A0A7S0MUC1</accession>
<dbReference type="AlphaFoldDB" id="A0A7S0MUC1"/>
<reference evidence="1" key="1">
    <citation type="submission" date="2021-01" db="EMBL/GenBank/DDBJ databases">
        <authorList>
            <person name="Corre E."/>
            <person name="Pelletier E."/>
            <person name="Niang G."/>
            <person name="Scheremetjew M."/>
            <person name="Finn R."/>
            <person name="Kale V."/>
            <person name="Holt S."/>
            <person name="Cochrane G."/>
            <person name="Meng A."/>
            <person name="Brown T."/>
            <person name="Cohen L."/>
        </authorList>
    </citation>
    <scope>NUCLEOTIDE SEQUENCE</scope>
    <source>
        <strain evidence="1">CCAP979/52</strain>
    </source>
</reference>
<gene>
    <name evidence="1" type="ORF">CCUR1050_LOCUS26575</name>
</gene>
<evidence type="ECO:0000313" key="1">
    <source>
        <dbReference type="EMBL" id="CAD8650386.1"/>
    </source>
</evidence>
<protein>
    <submittedName>
        <fullName evidence="1">Uncharacterized protein</fullName>
    </submittedName>
</protein>
<name>A0A7S0MUC1_9CRYP</name>
<proteinExistence type="predicted"/>